<dbReference type="AlphaFoldDB" id="A0A8H3X3U7"/>
<name>A0A8H3X3U7_GIGMA</name>
<dbReference type="OrthoDB" id="2424990at2759"/>
<comment type="caution">
    <text evidence="1">The sequence shown here is derived from an EMBL/GenBank/DDBJ whole genome shotgun (WGS) entry which is preliminary data.</text>
</comment>
<protein>
    <submittedName>
        <fullName evidence="1">Uncharacterized protein</fullName>
    </submittedName>
</protein>
<gene>
    <name evidence="1" type="ORF">F8M41_008742</name>
</gene>
<proteinExistence type="predicted"/>
<keyword evidence="2" id="KW-1185">Reference proteome</keyword>
<dbReference type="EMBL" id="WTPW01001926">
    <property type="protein sequence ID" value="KAF0407563.1"/>
    <property type="molecule type" value="Genomic_DNA"/>
</dbReference>
<organism evidence="1 2">
    <name type="scientific">Gigaspora margarita</name>
    <dbReference type="NCBI Taxonomy" id="4874"/>
    <lineage>
        <taxon>Eukaryota</taxon>
        <taxon>Fungi</taxon>
        <taxon>Fungi incertae sedis</taxon>
        <taxon>Mucoromycota</taxon>
        <taxon>Glomeromycotina</taxon>
        <taxon>Glomeromycetes</taxon>
        <taxon>Diversisporales</taxon>
        <taxon>Gigasporaceae</taxon>
        <taxon>Gigaspora</taxon>
    </lineage>
</organism>
<dbReference type="Proteomes" id="UP000439903">
    <property type="component" value="Unassembled WGS sequence"/>
</dbReference>
<evidence type="ECO:0000313" key="2">
    <source>
        <dbReference type="Proteomes" id="UP000439903"/>
    </source>
</evidence>
<sequence length="155" mass="18218">MVSGQHILKLRIIENPGWGLTEKDYKNGINTIEAKLEDIYPYYGRIDAIYFENKILNQPILKTYTDYINFIEGNDNLDNIQNPIDDDDDNNNNSNCETEKGDLTYEELNRPNSDTNKRKHNLKDKYLNIKQTILQIEQDRIEIEKEIAEIKKHEG</sequence>
<evidence type="ECO:0000313" key="1">
    <source>
        <dbReference type="EMBL" id="KAF0407563.1"/>
    </source>
</evidence>
<accession>A0A8H3X3U7</accession>
<reference evidence="1 2" key="1">
    <citation type="journal article" date="2019" name="Environ. Microbiol.">
        <title>At the nexus of three kingdoms: the genome of the mycorrhizal fungus Gigaspora margarita provides insights into plant, endobacterial and fungal interactions.</title>
        <authorList>
            <person name="Venice F."/>
            <person name="Ghignone S."/>
            <person name="Salvioli di Fossalunga A."/>
            <person name="Amselem J."/>
            <person name="Novero M."/>
            <person name="Xianan X."/>
            <person name="Sedzielewska Toro K."/>
            <person name="Morin E."/>
            <person name="Lipzen A."/>
            <person name="Grigoriev I.V."/>
            <person name="Henrissat B."/>
            <person name="Martin F.M."/>
            <person name="Bonfante P."/>
        </authorList>
    </citation>
    <scope>NUCLEOTIDE SEQUENCE [LARGE SCALE GENOMIC DNA]</scope>
    <source>
        <strain evidence="1 2">BEG34</strain>
    </source>
</reference>